<comment type="caution">
    <text evidence="2">The sequence shown here is derived from an EMBL/GenBank/DDBJ whole genome shotgun (WGS) entry which is preliminary data.</text>
</comment>
<gene>
    <name evidence="2" type="ORF">MetexDRAFT_0290</name>
</gene>
<reference evidence="2 3" key="1">
    <citation type="submission" date="2011-09" db="EMBL/GenBank/DDBJ databases">
        <title>The draft genome of Methylobacterium extorquens DSM 13060.</title>
        <authorList>
            <consortium name="US DOE Joint Genome Institute (JGI-PGF)"/>
            <person name="Lucas S."/>
            <person name="Han J."/>
            <person name="Lapidus A."/>
            <person name="Cheng J.-F."/>
            <person name="Goodwin L."/>
            <person name="Pitluck S."/>
            <person name="Peters L."/>
            <person name="Land M.L."/>
            <person name="Hauser L."/>
            <person name="Koskimaki J."/>
            <person name="Halonen O."/>
            <person name="Pirttila A."/>
            <person name="Frank C."/>
            <person name="Woyke T.J."/>
        </authorList>
    </citation>
    <scope>NUCLEOTIDE SEQUENCE [LARGE SCALE GENOMIC DNA]</scope>
    <source>
        <strain evidence="2 3">DSM 13060</strain>
    </source>
</reference>
<organism evidence="2 3">
    <name type="scientific">Methylorubrum extorquens DSM 13060</name>
    <dbReference type="NCBI Taxonomy" id="882800"/>
    <lineage>
        <taxon>Bacteria</taxon>
        <taxon>Pseudomonadati</taxon>
        <taxon>Pseudomonadota</taxon>
        <taxon>Alphaproteobacteria</taxon>
        <taxon>Hyphomicrobiales</taxon>
        <taxon>Methylobacteriaceae</taxon>
        <taxon>Methylorubrum</taxon>
    </lineage>
</organism>
<keyword evidence="1" id="KW-1133">Transmembrane helix</keyword>
<keyword evidence="1" id="KW-0812">Transmembrane</keyword>
<evidence type="ECO:0000313" key="3">
    <source>
        <dbReference type="Proteomes" id="UP000004382"/>
    </source>
</evidence>
<dbReference type="RefSeq" id="WP_003596417.1">
    <property type="nucleotide sequence ID" value="NZ_AGJK01000004.1"/>
</dbReference>
<proteinExistence type="predicted"/>
<dbReference type="PATRIC" id="fig|882800.3.peg.273"/>
<sequence length="90" mass="9728">MRPVDPWLRLLLFVAAPSAGWNSTDTGYAATIAVSVASAAALFVVMDDLAETELLPVLLLIDAFVPIALLVALWVWIRRRRIVNVPGAVS</sequence>
<dbReference type="EMBL" id="AGJK01000004">
    <property type="protein sequence ID" value="EHP94752.1"/>
    <property type="molecule type" value="Genomic_DNA"/>
</dbReference>
<evidence type="ECO:0000256" key="1">
    <source>
        <dbReference type="SAM" id="Phobius"/>
    </source>
</evidence>
<dbReference type="Proteomes" id="UP000004382">
    <property type="component" value="Unassembled WGS sequence"/>
</dbReference>
<name>H1KCC8_METEX</name>
<protein>
    <recommendedName>
        <fullName evidence="4">Transmembrane protein</fullName>
    </recommendedName>
</protein>
<keyword evidence="1" id="KW-0472">Membrane</keyword>
<evidence type="ECO:0000313" key="2">
    <source>
        <dbReference type="EMBL" id="EHP94752.1"/>
    </source>
</evidence>
<feature type="transmembrane region" description="Helical" evidence="1">
    <location>
        <begin position="55"/>
        <end position="77"/>
    </location>
</feature>
<evidence type="ECO:0008006" key="4">
    <source>
        <dbReference type="Google" id="ProtNLM"/>
    </source>
</evidence>
<dbReference type="AlphaFoldDB" id="H1KCC8"/>
<accession>H1KCC8</accession>